<evidence type="ECO:0000313" key="2">
    <source>
        <dbReference type="Proteomes" id="UP000467840"/>
    </source>
</evidence>
<dbReference type="Proteomes" id="UP000467840">
    <property type="component" value="Chromosome 13"/>
</dbReference>
<sequence>MANSLASSGDGFQSMGENADDRGMKRVCFRDDVMFKDKLVRFPKSDPQDVRMRVDEDMINGKAGHVIRVDECTLMANRGKYARVAIEMDIAKPLEQQILLFSRVCKEWIHVQKLAIYVRVELRVSGNMADRIIMRLGFCALIEWNALVSRVVLASLDHTMVSIEVV</sequence>
<proteinExistence type="predicted"/>
<name>A0A6A6KWF8_HEVBR</name>
<reference evidence="1 2" key="1">
    <citation type="journal article" date="2020" name="Mol. Plant">
        <title>The Chromosome-Based Rubber Tree Genome Provides New Insights into Spurge Genome Evolution and Rubber Biosynthesis.</title>
        <authorList>
            <person name="Liu J."/>
            <person name="Shi C."/>
            <person name="Shi C.C."/>
            <person name="Li W."/>
            <person name="Zhang Q.J."/>
            <person name="Zhang Y."/>
            <person name="Li K."/>
            <person name="Lu H.F."/>
            <person name="Shi C."/>
            <person name="Zhu S.T."/>
            <person name="Xiao Z.Y."/>
            <person name="Nan H."/>
            <person name="Yue Y."/>
            <person name="Zhu X.G."/>
            <person name="Wu Y."/>
            <person name="Hong X.N."/>
            <person name="Fan G.Y."/>
            <person name="Tong Y."/>
            <person name="Zhang D."/>
            <person name="Mao C.L."/>
            <person name="Liu Y.L."/>
            <person name="Hao S.J."/>
            <person name="Liu W.Q."/>
            <person name="Lv M.Q."/>
            <person name="Zhang H.B."/>
            <person name="Liu Y."/>
            <person name="Hu-Tang G.R."/>
            <person name="Wang J.P."/>
            <person name="Wang J.H."/>
            <person name="Sun Y.H."/>
            <person name="Ni S.B."/>
            <person name="Chen W.B."/>
            <person name="Zhang X.C."/>
            <person name="Jiao Y.N."/>
            <person name="Eichler E.E."/>
            <person name="Li G.H."/>
            <person name="Liu X."/>
            <person name="Gao L.Z."/>
        </authorList>
    </citation>
    <scope>NUCLEOTIDE SEQUENCE [LARGE SCALE GENOMIC DNA]</scope>
    <source>
        <strain evidence="2">cv. GT1</strain>
        <tissue evidence="1">Leaf</tissue>
    </source>
</reference>
<keyword evidence="2" id="KW-1185">Reference proteome</keyword>
<dbReference type="EMBL" id="JAAGAX010000014">
    <property type="protein sequence ID" value="KAF2292373.1"/>
    <property type="molecule type" value="Genomic_DNA"/>
</dbReference>
<gene>
    <name evidence="1" type="ORF">GH714_021441</name>
</gene>
<organism evidence="1 2">
    <name type="scientific">Hevea brasiliensis</name>
    <name type="common">Para rubber tree</name>
    <name type="synonym">Siphonia brasiliensis</name>
    <dbReference type="NCBI Taxonomy" id="3981"/>
    <lineage>
        <taxon>Eukaryota</taxon>
        <taxon>Viridiplantae</taxon>
        <taxon>Streptophyta</taxon>
        <taxon>Embryophyta</taxon>
        <taxon>Tracheophyta</taxon>
        <taxon>Spermatophyta</taxon>
        <taxon>Magnoliopsida</taxon>
        <taxon>eudicotyledons</taxon>
        <taxon>Gunneridae</taxon>
        <taxon>Pentapetalae</taxon>
        <taxon>rosids</taxon>
        <taxon>fabids</taxon>
        <taxon>Malpighiales</taxon>
        <taxon>Euphorbiaceae</taxon>
        <taxon>Crotonoideae</taxon>
        <taxon>Micrandreae</taxon>
        <taxon>Hevea</taxon>
    </lineage>
</organism>
<dbReference type="AlphaFoldDB" id="A0A6A6KWF8"/>
<protein>
    <submittedName>
        <fullName evidence="1">Uncharacterized protein</fullName>
    </submittedName>
</protein>
<comment type="caution">
    <text evidence="1">The sequence shown here is derived from an EMBL/GenBank/DDBJ whole genome shotgun (WGS) entry which is preliminary data.</text>
</comment>
<evidence type="ECO:0000313" key="1">
    <source>
        <dbReference type="EMBL" id="KAF2292373.1"/>
    </source>
</evidence>
<accession>A0A6A6KWF8</accession>